<dbReference type="GO" id="GO:0016787">
    <property type="term" value="F:hydrolase activity"/>
    <property type="evidence" value="ECO:0007669"/>
    <property type="project" value="UniProtKB-KW"/>
</dbReference>
<organism evidence="3 4">
    <name type="scientific">SAR324 cluster bacterium</name>
    <dbReference type="NCBI Taxonomy" id="2024889"/>
    <lineage>
        <taxon>Bacteria</taxon>
        <taxon>Deltaproteobacteria</taxon>
        <taxon>SAR324 cluster</taxon>
    </lineage>
</organism>
<feature type="domain" description="Amidohydrolase-related" evidence="2">
    <location>
        <begin position="5"/>
        <end position="298"/>
    </location>
</feature>
<comment type="similarity">
    <text evidence="1">Belongs to the metallo-dependent hydrolases superfamily.</text>
</comment>
<dbReference type="InterPro" id="IPR006680">
    <property type="entry name" value="Amidohydro-rel"/>
</dbReference>
<name>A0A432GI30_9DELT</name>
<protein>
    <submittedName>
        <fullName evidence="3">Amidohydrolase</fullName>
    </submittedName>
</protein>
<keyword evidence="3" id="KW-0378">Hydrolase</keyword>
<dbReference type="Proteomes" id="UP000287917">
    <property type="component" value="Unassembled WGS sequence"/>
</dbReference>
<dbReference type="PANTHER" id="PTHR43569:SF2">
    <property type="entry name" value="AMIDOHYDROLASE-RELATED DOMAIN-CONTAINING PROTEIN"/>
    <property type="match status" value="1"/>
</dbReference>
<dbReference type="EMBL" id="QNZK01000308">
    <property type="protein sequence ID" value="RTZ82941.1"/>
    <property type="molecule type" value="Genomic_DNA"/>
</dbReference>
<accession>A0A432GI30</accession>
<comment type="caution">
    <text evidence="3">The sequence shown here is derived from an EMBL/GenBank/DDBJ whole genome shotgun (WGS) entry which is preliminary data.</text>
</comment>
<gene>
    <name evidence="3" type="ORF">DSY96_09000</name>
</gene>
<dbReference type="SUPFAM" id="SSF51556">
    <property type="entry name" value="Metallo-dependent hydrolases"/>
    <property type="match status" value="1"/>
</dbReference>
<proteinExistence type="inferred from homology"/>
<evidence type="ECO:0000313" key="4">
    <source>
        <dbReference type="Proteomes" id="UP000287917"/>
    </source>
</evidence>
<dbReference type="PANTHER" id="PTHR43569">
    <property type="entry name" value="AMIDOHYDROLASE"/>
    <property type="match status" value="1"/>
</dbReference>
<evidence type="ECO:0000256" key="1">
    <source>
        <dbReference type="ARBA" id="ARBA00038310"/>
    </source>
</evidence>
<dbReference type="InterPro" id="IPR032466">
    <property type="entry name" value="Metal_Hydrolase"/>
</dbReference>
<evidence type="ECO:0000259" key="2">
    <source>
        <dbReference type="Pfam" id="PF04909"/>
    </source>
</evidence>
<dbReference type="InterPro" id="IPR052350">
    <property type="entry name" value="Metallo-dep_Lactonases"/>
</dbReference>
<dbReference type="AlphaFoldDB" id="A0A432GI30"/>
<dbReference type="Pfam" id="PF04909">
    <property type="entry name" value="Amidohydro_2"/>
    <property type="match status" value="1"/>
</dbReference>
<evidence type="ECO:0000313" key="3">
    <source>
        <dbReference type="EMBL" id="RTZ82941.1"/>
    </source>
</evidence>
<reference evidence="3 4" key="1">
    <citation type="submission" date="2018-06" db="EMBL/GenBank/DDBJ databases">
        <title>Combined omics and stable isotope probing to characterize newly discovered Mariana Back-Arc vent microbial communities.</title>
        <authorList>
            <person name="Trembath-Reichert E."/>
            <person name="Huber J.A."/>
        </authorList>
    </citation>
    <scope>NUCLEOTIDE SEQUENCE [LARGE SCALE GENOMIC DNA]</scope>
    <source>
        <strain evidence="3">MAG 58</strain>
    </source>
</reference>
<dbReference type="Gene3D" id="3.20.20.140">
    <property type="entry name" value="Metal-dependent hydrolases"/>
    <property type="match status" value="1"/>
</dbReference>
<sequence length="298" mass="33146">MLDIIDTHQHLWNLDRLKLPWVEGVPALNRSFEISDYLKASASSGIRRTVYMEVDAHPDDKQKEIDDLTLHCKADSDVMLGMVVSADPCKAGFTEFLDANSGNPFIKGVRQVLHNPEIPPKYCLTPEFVRGIRELGKWKLLFDICIRPAELHDAVELCSQVPETTFVLDHCGNADPNVVNGQREIDSSSSDTTFLHSKESWQKGIFKLGELENVYCKISGIVARAEAGWNTDTLAPTVNACLDAFGVDRVVFGGDWPVCTLGSSLAQWIAALKGIVANRPAEMQEKLFSLNAERLYQL</sequence>